<dbReference type="EMBL" id="JACBKZ010000002">
    <property type="protein sequence ID" value="KAF5957128.1"/>
    <property type="molecule type" value="Genomic_DNA"/>
</dbReference>
<protein>
    <submittedName>
        <fullName evidence="1">Uncharacterized protein</fullName>
    </submittedName>
</protein>
<evidence type="ECO:0000313" key="1">
    <source>
        <dbReference type="EMBL" id="KAF5957128.1"/>
    </source>
</evidence>
<evidence type="ECO:0000313" key="2">
    <source>
        <dbReference type="Proteomes" id="UP000593564"/>
    </source>
</evidence>
<accession>A0A7J7HYZ2</accession>
<comment type="caution">
    <text evidence="1">The sequence shown here is derived from an EMBL/GenBank/DDBJ whole genome shotgun (WGS) entry which is preliminary data.</text>
</comment>
<dbReference type="AlphaFoldDB" id="A0A7J7HYZ2"/>
<keyword evidence="2" id="KW-1185">Reference proteome</keyword>
<organism evidence="1 2">
    <name type="scientific">Camellia sinensis</name>
    <name type="common">Tea plant</name>
    <name type="synonym">Thea sinensis</name>
    <dbReference type="NCBI Taxonomy" id="4442"/>
    <lineage>
        <taxon>Eukaryota</taxon>
        <taxon>Viridiplantae</taxon>
        <taxon>Streptophyta</taxon>
        <taxon>Embryophyta</taxon>
        <taxon>Tracheophyta</taxon>
        <taxon>Spermatophyta</taxon>
        <taxon>Magnoliopsida</taxon>
        <taxon>eudicotyledons</taxon>
        <taxon>Gunneridae</taxon>
        <taxon>Pentapetalae</taxon>
        <taxon>asterids</taxon>
        <taxon>Ericales</taxon>
        <taxon>Theaceae</taxon>
        <taxon>Camellia</taxon>
    </lineage>
</organism>
<reference evidence="2" key="1">
    <citation type="journal article" date="2020" name="Nat. Commun.">
        <title>Genome assembly of wild tea tree DASZ reveals pedigree and selection history of tea varieties.</title>
        <authorList>
            <person name="Zhang W."/>
            <person name="Zhang Y."/>
            <person name="Qiu H."/>
            <person name="Guo Y."/>
            <person name="Wan H."/>
            <person name="Zhang X."/>
            <person name="Scossa F."/>
            <person name="Alseekh S."/>
            <person name="Zhang Q."/>
            <person name="Wang P."/>
            <person name="Xu L."/>
            <person name="Schmidt M.H."/>
            <person name="Jia X."/>
            <person name="Li D."/>
            <person name="Zhu A."/>
            <person name="Guo F."/>
            <person name="Chen W."/>
            <person name="Ni D."/>
            <person name="Usadel B."/>
            <person name="Fernie A.R."/>
            <person name="Wen W."/>
        </authorList>
    </citation>
    <scope>NUCLEOTIDE SEQUENCE [LARGE SCALE GENOMIC DNA]</scope>
    <source>
        <strain evidence="2">cv. G240</strain>
    </source>
</reference>
<gene>
    <name evidence="1" type="ORF">HYC85_004353</name>
</gene>
<dbReference type="Proteomes" id="UP000593564">
    <property type="component" value="Unassembled WGS sequence"/>
</dbReference>
<name>A0A7J7HYZ2_CAMSI</name>
<sequence length="72" mass="7865">MNCLAKHSVERPTMGEVLWNLELPLKLQTGVETGKVEVLNNMDFHIATMGTGNNSDATPGIEFSEIVMPLGH</sequence>
<reference evidence="1 2" key="2">
    <citation type="submission" date="2020-07" db="EMBL/GenBank/DDBJ databases">
        <title>Genome assembly of wild tea tree DASZ reveals pedigree and selection history of tea varieties.</title>
        <authorList>
            <person name="Zhang W."/>
        </authorList>
    </citation>
    <scope>NUCLEOTIDE SEQUENCE [LARGE SCALE GENOMIC DNA]</scope>
    <source>
        <strain evidence="2">cv. G240</strain>
        <tissue evidence="1">Leaf</tissue>
    </source>
</reference>
<proteinExistence type="predicted"/>